<organism evidence="1">
    <name type="scientific">Planktothrix agardhii</name>
    <name type="common">Oscillatoria agardhii</name>
    <dbReference type="NCBI Taxonomy" id="1160"/>
    <lineage>
        <taxon>Bacteria</taxon>
        <taxon>Bacillati</taxon>
        <taxon>Cyanobacteriota</taxon>
        <taxon>Cyanophyceae</taxon>
        <taxon>Oscillatoriophycideae</taxon>
        <taxon>Oscillatoriales</taxon>
        <taxon>Microcoleaceae</taxon>
        <taxon>Planktothrix</taxon>
    </lineage>
</organism>
<proteinExistence type="predicted"/>
<gene>
    <name evidence="1" type="ORF">PLAM_0690</name>
</gene>
<name>A0A1J1JD46_PLAAG</name>
<accession>A0A1J1JD46</accession>
<reference evidence="1" key="1">
    <citation type="submission" date="2015-09" db="EMBL/GenBank/DDBJ databases">
        <authorList>
            <person name="Jackson K.R."/>
            <person name="Lunt B.L."/>
            <person name="Fisher J.N.B."/>
            <person name="Gardner A.V."/>
            <person name="Bailey M.E."/>
            <person name="Deus L.M."/>
            <person name="Earl A.S."/>
            <person name="Gibby P.D."/>
            <person name="Hartmann K.A."/>
            <person name="Liu J.E."/>
            <person name="Manci A.M."/>
            <person name="Nielsen D.A."/>
            <person name="Solomon M.B."/>
            <person name="Breakwell D.P."/>
            <person name="Burnett S.H."/>
            <person name="Grose J.H."/>
        </authorList>
    </citation>
    <scope>NUCLEOTIDE SEQUENCE</scope>
    <source>
        <strain evidence="1">7805</strain>
    </source>
</reference>
<evidence type="ECO:0000313" key="1">
    <source>
        <dbReference type="EMBL" id="CUM58657.1"/>
    </source>
</evidence>
<dbReference type="EMBL" id="LO018304">
    <property type="protein sequence ID" value="CUM58657.1"/>
    <property type="molecule type" value="Genomic_DNA"/>
</dbReference>
<dbReference type="AlphaFoldDB" id="A0A1J1JD46"/>
<protein>
    <submittedName>
        <fullName evidence="1">Uncharacterized protein</fullName>
    </submittedName>
</protein>
<sequence>MTNGRSIQTKGDYVQILQQSAINPTINLSLVWNNVGMGDSGVAMALIQTGAKPLIGSILSKAIGLWLRSQVDKIDHLQLNIEGSNRSLLSGDIPGVSVAAENAIYQGLHLTQVQLQGSNIRFNLGQILKGQPLHLLEPFFVTGNLHLHQLDLNQSLQAPMLVQALNEFVLSLLIALTQSSSQSTYDLQKQQNDSWVQSVQRIQNPQITLETGHLILNAQLLFDSGELLFFQLKTGLEIANFRELMLVQPQVQIYDIDTELHLDNYIIDLGSDIKIQDLILSPGLLEIQATLKINP</sequence>
<dbReference type="RefSeq" id="WP_052331089.1">
    <property type="nucleotide sequence ID" value="NZ_JBAVBW010000209.1"/>
</dbReference>
<dbReference type="InterPro" id="IPR021373">
    <property type="entry name" value="DUF2993"/>
</dbReference>
<dbReference type="Pfam" id="PF11209">
    <property type="entry name" value="LmeA"/>
    <property type="match status" value="1"/>
</dbReference>
<dbReference type="GeneID" id="77289031"/>